<evidence type="ECO:0000313" key="2">
    <source>
        <dbReference type="EMBL" id="AEK32636.1"/>
    </source>
</evidence>
<accession>G1BQB4</accession>
<gene>
    <name evidence="2" type="primary">68</name>
    <name evidence="2" type="ORF">GEORGE_68</name>
</gene>
<dbReference type="RefSeq" id="YP_009635830.1">
    <property type="nucleotide sequence ID" value="NC_042312.1"/>
</dbReference>
<feature type="coiled-coil region" evidence="1">
    <location>
        <begin position="32"/>
        <end position="59"/>
    </location>
</feature>
<reference evidence="2 3" key="1">
    <citation type="journal article" date="2012" name="J. Virol.">
        <title>Complete Genome Sequences of 138 Mycobacteriophages.</title>
        <authorList>
            <consortium name="the Science Education Alliance Phage Hunters Advancing Genomics and Evolutionary Science Program"/>
            <consortium name="the KwaZulu-Natal Research Institute for Tuberculosis and HIV Mycobacterial Genetics Course Students"/>
            <consortium name="the Phage Hunters Integrating Research and Education Program"/>
            <person name="Hatfull G.F."/>
        </authorList>
    </citation>
    <scope>NUCLEOTIDE SEQUENCE [LARGE SCALE GENOMIC DNA]</scope>
    <source>
        <strain evidence="3">George</strain>
    </source>
</reference>
<evidence type="ECO:0000256" key="1">
    <source>
        <dbReference type="SAM" id="Coils"/>
    </source>
</evidence>
<dbReference type="EMBL" id="JF704107">
    <property type="protein sequence ID" value="AEK32636.1"/>
    <property type="molecule type" value="Genomic_DNA"/>
</dbReference>
<name>G1BQB4_9CAUD</name>
<organism evidence="2 3">
    <name type="scientific">Mycobacterium phage George</name>
    <dbReference type="NCBI Taxonomy" id="2920883"/>
    <lineage>
        <taxon>Viruses</taxon>
        <taxon>Duplodnaviria</taxon>
        <taxon>Heunggongvirae</taxon>
        <taxon>Uroviricota</taxon>
        <taxon>Caudoviricetes</taxon>
        <taxon>Fromanvirus</taxon>
        <taxon>Fromanvirus george</taxon>
    </lineage>
</organism>
<dbReference type="GeneID" id="40232552"/>
<evidence type="ECO:0000313" key="3">
    <source>
        <dbReference type="Proteomes" id="UP000222891"/>
    </source>
</evidence>
<sequence length="68" mass="7547">MTERWTLADPALKATVTKRSGPGNLLTLLTARDVERLTVRELKAKLAEAEERLDRATMVLIAHVYGGK</sequence>
<protein>
    <submittedName>
        <fullName evidence="2">Uncharacterized protein</fullName>
    </submittedName>
</protein>
<proteinExistence type="predicted"/>
<keyword evidence="1" id="KW-0175">Coiled coil</keyword>
<keyword evidence="3" id="KW-1185">Reference proteome</keyword>
<dbReference type="Proteomes" id="UP000222891">
    <property type="component" value="Segment"/>
</dbReference>